<dbReference type="Proteomes" id="UP000037178">
    <property type="component" value="Unassembled WGS sequence"/>
</dbReference>
<comment type="caution">
    <text evidence="1">The sequence shown here is derived from an EMBL/GenBank/DDBJ whole genome shotgun (WGS) entry which is preliminary data.</text>
</comment>
<dbReference type="PANTHER" id="PTHR30528:SF0">
    <property type="entry name" value="CYTOPLASMIC PROTEIN"/>
    <property type="match status" value="1"/>
</dbReference>
<dbReference type="OrthoDB" id="9787207at2"/>
<dbReference type="STRING" id="1675527.AIOL_001646"/>
<evidence type="ECO:0008006" key="3">
    <source>
        <dbReference type="Google" id="ProtNLM"/>
    </source>
</evidence>
<organism evidence="1 2">
    <name type="scientific">Candidatus Rhodobacter oscarellae</name>
    <dbReference type="NCBI Taxonomy" id="1675527"/>
    <lineage>
        <taxon>Bacteria</taxon>
        <taxon>Pseudomonadati</taxon>
        <taxon>Pseudomonadota</taxon>
        <taxon>Alphaproteobacteria</taxon>
        <taxon>Rhodobacterales</taxon>
        <taxon>Rhodobacter group</taxon>
        <taxon>Rhodobacter</taxon>
    </lineage>
</organism>
<sequence length="390" mass="44891">MARLEIKNREARWLWLGAQGLGATPTGRLDLPGLVERLGLVQLDTIQVVARAHHHILWSRNQNYREKQLDRLYHARQVFEHFTHDASILPMSLLPLWQRQFARMRGKIERSNWWGMTADNPEIAAVRDRIAADGPLCSADFEAEAPKSKEMWARPAHKKALDYLWYAGDLATCHRRGFTKMYDLGERVFPPCAALSEAAQVDGLHRAALDRMAFGTLGEVRKYWEATEVKEVKAWGETADVVPLRVQTADGGWYDAVGAADIEDRLAGLQRPSSRLRILNPFDPVIRDRVRLERLFGFDYRNEMFVPAAKRIWGYYVFPLLEGDRLVGRLEAKAFRAEDRLDVLRVWPEPGVKWQAARWAKLEAELERLARFVGVRALRWCCERGAARPR</sequence>
<dbReference type="EMBL" id="LFTY01000002">
    <property type="protein sequence ID" value="KMW56691.1"/>
    <property type="molecule type" value="Genomic_DNA"/>
</dbReference>
<dbReference type="InterPro" id="IPR009351">
    <property type="entry name" value="AlkZ-like"/>
</dbReference>
<keyword evidence="2" id="KW-1185">Reference proteome</keyword>
<dbReference type="Pfam" id="PF06224">
    <property type="entry name" value="AlkZ-like"/>
    <property type="match status" value="1"/>
</dbReference>
<name>A0A0J9E1D3_9RHOB</name>
<accession>A0A0J9E1D3</accession>
<dbReference type="RefSeq" id="WP_049642542.1">
    <property type="nucleotide sequence ID" value="NZ_LFTY01000002.1"/>
</dbReference>
<dbReference type="AlphaFoldDB" id="A0A0J9E1D3"/>
<dbReference type="PATRIC" id="fig|1675527.3.peg.1742"/>
<gene>
    <name evidence="1" type="ORF">AIOL_001646</name>
</gene>
<dbReference type="PANTHER" id="PTHR30528">
    <property type="entry name" value="CYTOPLASMIC PROTEIN"/>
    <property type="match status" value="1"/>
</dbReference>
<reference evidence="1 2" key="1">
    <citation type="submission" date="2015-06" db="EMBL/GenBank/DDBJ databases">
        <title>Draft genome sequence of an Alphaproteobacteria species associated to the Mediterranean sponge Oscarella lobularis.</title>
        <authorList>
            <person name="Jourda C."/>
            <person name="Santini S."/>
            <person name="Claverie J.-M."/>
        </authorList>
    </citation>
    <scope>NUCLEOTIDE SEQUENCE [LARGE SCALE GENOMIC DNA]</scope>
    <source>
        <strain evidence="1">IGS</strain>
    </source>
</reference>
<protein>
    <recommendedName>
        <fullName evidence="3">Winged helix-turn-helix domain-containing protein</fullName>
    </recommendedName>
</protein>
<proteinExistence type="predicted"/>
<evidence type="ECO:0000313" key="2">
    <source>
        <dbReference type="Proteomes" id="UP000037178"/>
    </source>
</evidence>
<evidence type="ECO:0000313" key="1">
    <source>
        <dbReference type="EMBL" id="KMW56691.1"/>
    </source>
</evidence>